<dbReference type="Pfam" id="PF07730">
    <property type="entry name" value="HisKA_3"/>
    <property type="match status" value="1"/>
</dbReference>
<dbReference type="EMBL" id="SRJD01000001">
    <property type="protein sequence ID" value="TGB00152.1"/>
    <property type="molecule type" value="Genomic_DNA"/>
</dbReference>
<comment type="catalytic activity">
    <reaction evidence="1">
        <text>ATP + protein L-histidine = ADP + protein N-phospho-L-histidine.</text>
        <dbReference type="EC" id="2.7.13.3"/>
    </reaction>
</comment>
<dbReference type="InterPro" id="IPR036890">
    <property type="entry name" value="HATPase_C_sf"/>
</dbReference>
<evidence type="ECO:0000256" key="5">
    <source>
        <dbReference type="ARBA" id="ARBA00022741"/>
    </source>
</evidence>
<dbReference type="Pfam" id="PF02518">
    <property type="entry name" value="HATPase_c"/>
    <property type="match status" value="1"/>
</dbReference>
<feature type="transmembrane region" description="Helical" evidence="9">
    <location>
        <begin position="56"/>
        <end position="76"/>
    </location>
</feature>
<dbReference type="InterPro" id="IPR003594">
    <property type="entry name" value="HATPase_dom"/>
</dbReference>
<reference evidence="11 12" key="1">
    <citation type="journal article" date="2015" name="Int. J. Syst. Evol. Microbiol.">
        <title>Sporolactobacillus shoreae sp. nov. and Sporolactobacillus spathodeae sp. nov., two spore-forming lactic acid bacteria isolated from tree barks in Thailand.</title>
        <authorList>
            <person name="Thamacharoensuk T."/>
            <person name="Kitahara M."/>
            <person name="Ohkuma M."/>
            <person name="Thongchul N."/>
            <person name="Tanasupawat S."/>
        </authorList>
    </citation>
    <scope>NUCLEOTIDE SEQUENCE [LARGE SCALE GENOMIC DNA]</scope>
    <source>
        <strain evidence="11 12">BK92</strain>
    </source>
</reference>
<evidence type="ECO:0000256" key="8">
    <source>
        <dbReference type="ARBA" id="ARBA00023012"/>
    </source>
</evidence>
<dbReference type="InterPro" id="IPR050482">
    <property type="entry name" value="Sensor_HK_TwoCompSys"/>
</dbReference>
<dbReference type="PANTHER" id="PTHR24421">
    <property type="entry name" value="NITRATE/NITRITE SENSOR PROTEIN NARX-RELATED"/>
    <property type="match status" value="1"/>
</dbReference>
<keyword evidence="4" id="KW-0808">Transferase</keyword>
<comment type="caution">
    <text evidence="11">The sequence shown here is derived from an EMBL/GenBank/DDBJ whole genome shotgun (WGS) entry which is preliminary data.</text>
</comment>
<evidence type="ECO:0000256" key="1">
    <source>
        <dbReference type="ARBA" id="ARBA00000085"/>
    </source>
</evidence>
<evidence type="ECO:0000256" key="7">
    <source>
        <dbReference type="ARBA" id="ARBA00022840"/>
    </source>
</evidence>
<proteinExistence type="predicted"/>
<keyword evidence="9" id="KW-0812">Transmembrane</keyword>
<gene>
    <name evidence="11" type="ORF">E4665_00295</name>
</gene>
<evidence type="ECO:0000256" key="9">
    <source>
        <dbReference type="SAM" id="Phobius"/>
    </source>
</evidence>
<evidence type="ECO:0000256" key="6">
    <source>
        <dbReference type="ARBA" id="ARBA00022777"/>
    </source>
</evidence>
<dbReference type="Gene3D" id="3.30.565.10">
    <property type="entry name" value="Histidine kinase-like ATPase, C-terminal domain"/>
    <property type="match status" value="1"/>
</dbReference>
<dbReference type="RefSeq" id="WP_135346798.1">
    <property type="nucleotide sequence ID" value="NZ_SRJD01000001.1"/>
</dbReference>
<evidence type="ECO:0000256" key="3">
    <source>
        <dbReference type="ARBA" id="ARBA00022553"/>
    </source>
</evidence>
<keyword evidence="12" id="KW-1185">Reference proteome</keyword>
<dbReference type="InterPro" id="IPR011712">
    <property type="entry name" value="Sig_transdc_His_kin_sub3_dim/P"/>
</dbReference>
<dbReference type="GO" id="GO:0046983">
    <property type="term" value="F:protein dimerization activity"/>
    <property type="evidence" value="ECO:0007669"/>
    <property type="project" value="InterPro"/>
</dbReference>
<feature type="domain" description="Histidine kinase/HSP90-like ATPase" evidence="10">
    <location>
        <begin position="269"/>
        <end position="357"/>
    </location>
</feature>
<dbReference type="CDD" id="cd16917">
    <property type="entry name" value="HATPase_UhpB-NarQ-NarX-like"/>
    <property type="match status" value="1"/>
</dbReference>
<sequence length="368" mass="42177">MFFIYRILIFGLIGYELTTSKSALTSLEVMCFLSLVIFDVLKTKYIKTRIMAHAEWLLIVILCFIHTAFFAAGGFLLPDILKEKRYKIPYIAILVAPTLFFLSLRQIFLYLLYLSVCFYLTVLMNRLEEMEGHFKKVTDEERRSIYELEKSKQLLQLQKEEGIHLAEFKERNRIARELHDTVGHRIAGLYIQLQAAYKIRMKNAEKFEALVEKTITELSSTLSLIHDTAHDLVPKRKTGLDTVRDMVDSFNYCETSFAFPENVEGITASHWRVLEANVREALTNVFKHSEATKVTIELTANQHFIRMFIHDNGRGAPVPNHHLGLSGMSERVNEMGGSLTIDGRSGFTIVCLLPRTKKEGGLFAASNR</sequence>
<evidence type="ECO:0000259" key="10">
    <source>
        <dbReference type="SMART" id="SM00387"/>
    </source>
</evidence>
<dbReference type="GO" id="GO:0000155">
    <property type="term" value="F:phosphorelay sensor kinase activity"/>
    <property type="evidence" value="ECO:0007669"/>
    <property type="project" value="InterPro"/>
</dbReference>
<evidence type="ECO:0000313" key="11">
    <source>
        <dbReference type="EMBL" id="TGB00152.1"/>
    </source>
</evidence>
<keyword evidence="5" id="KW-0547">Nucleotide-binding</keyword>
<feature type="transmembrane region" description="Helical" evidence="9">
    <location>
        <begin position="88"/>
        <end position="104"/>
    </location>
</feature>
<dbReference type="GO" id="GO:0005524">
    <property type="term" value="F:ATP binding"/>
    <property type="evidence" value="ECO:0007669"/>
    <property type="project" value="UniProtKB-KW"/>
</dbReference>
<keyword evidence="9" id="KW-0472">Membrane</keyword>
<dbReference type="GO" id="GO:0016020">
    <property type="term" value="C:membrane"/>
    <property type="evidence" value="ECO:0007669"/>
    <property type="project" value="InterPro"/>
</dbReference>
<dbReference type="SMART" id="SM00387">
    <property type="entry name" value="HATPase_c"/>
    <property type="match status" value="1"/>
</dbReference>
<dbReference type="EC" id="2.7.13.3" evidence="2"/>
<keyword evidence="8" id="KW-0902">Two-component regulatory system</keyword>
<keyword evidence="3" id="KW-0597">Phosphoprotein</keyword>
<name>A0A4Z0GUZ5_9BACL</name>
<keyword evidence="7" id="KW-0067">ATP-binding</keyword>
<dbReference type="AlphaFoldDB" id="A0A4Z0GUZ5"/>
<feature type="transmembrane region" description="Helical" evidence="9">
    <location>
        <begin position="110"/>
        <end position="127"/>
    </location>
</feature>
<evidence type="ECO:0000256" key="2">
    <source>
        <dbReference type="ARBA" id="ARBA00012438"/>
    </source>
</evidence>
<dbReference type="OrthoDB" id="199946at2"/>
<protein>
    <recommendedName>
        <fullName evidence="2">histidine kinase</fullName>
        <ecNumber evidence="2">2.7.13.3</ecNumber>
    </recommendedName>
</protein>
<dbReference type="PANTHER" id="PTHR24421:SF10">
    <property type="entry name" value="NITRATE_NITRITE SENSOR PROTEIN NARQ"/>
    <property type="match status" value="1"/>
</dbReference>
<dbReference type="Proteomes" id="UP000298347">
    <property type="component" value="Unassembled WGS sequence"/>
</dbReference>
<evidence type="ECO:0000256" key="4">
    <source>
        <dbReference type="ARBA" id="ARBA00022679"/>
    </source>
</evidence>
<keyword evidence="6 11" id="KW-0418">Kinase</keyword>
<organism evidence="11 12">
    <name type="scientific">Sporolactobacillus shoreae</name>
    <dbReference type="NCBI Taxonomy" id="1465501"/>
    <lineage>
        <taxon>Bacteria</taxon>
        <taxon>Bacillati</taxon>
        <taxon>Bacillota</taxon>
        <taxon>Bacilli</taxon>
        <taxon>Bacillales</taxon>
        <taxon>Sporolactobacillaceae</taxon>
        <taxon>Sporolactobacillus</taxon>
    </lineage>
</organism>
<keyword evidence="9" id="KW-1133">Transmembrane helix</keyword>
<dbReference type="SUPFAM" id="SSF55874">
    <property type="entry name" value="ATPase domain of HSP90 chaperone/DNA topoisomerase II/histidine kinase"/>
    <property type="match status" value="1"/>
</dbReference>
<accession>A0A4Z0GUZ5</accession>
<evidence type="ECO:0000313" key="12">
    <source>
        <dbReference type="Proteomes" id="UP000298347"/>
    </source>
</evidence>